<dbReference type="Pfam" id="PF00909">
    <property type="entry name" value="Ammonium_transp"/>
    <property type="match status" value="1"/>
</dbReference>
<feature type="transmembrane region" description="Helical" evidence="9">
    <location>
        <begin position="120"/>
        <end position="141"/>
    </location>
</feature>
<keyword evidence="4 9" id="KW-0813">Transport</keyword>
<evidence type="ECO:0000256" key="2">
    <source>
        <dbReference type="ARBA" id="ARBA00005887"/>
    </source>
</evidence>
<dbReference type="GO" id="GO:0008519">
    <property type="term" value="F:ammonium channel activity"/>
    <property type="evidence" value="ECO:0007669"/>
    <property type="project" value="InterPro"/>
</dbReference>
<feature type="transmembrane region" description="Helical" evidence="9">
    <location>
        <begin position="187"/>
        <end position="206"/>
    </location>
</feature>
<keyword evidence="8 9" id="KW-0924">Ammonia transport</keyword>
<reference evidence="12" key="1">
    <citation type="submission" date="2021-02" db="EMBL/GenBank/DDBJ databases">
        <authorList>
            <person name="Dougan E. K."/>
            <person name="Rhodes N."/>
            <person name="Thang M."/>
            <person name="Chan C."/>
        </authorList>
    </citation>
    <scope>NUCLEOTIDE SEQUENCE</scope>
</reference>
<proteinExistence type="inferred from homology"/>
<evidence type="ECO:0000256" key="5">
    <source>
        <dbReference type="ARBA" id="ARBA00022692"/>
    </source>
</evidence>
<feature type="transmembrane region" description="Helical" evidence="9">
    <location>
        <begin position="471"/>
        <end position="491"/>
    </location>
</feature>
<evidence type="ECO:0000256" key="9">
    <source>
        <dbReference type="RuleBase" id="RU362002"/>
    </source>
</evidence>
<dbReference type="InterPro" id="IPR018047">
    <property type="entry name" value="Ammonium_transpt_CS"/>
</dbReference>
<feature type="transmembrane region" description="Helical" evidence="9">
    <location>
        <begin position="447"/>
        <end position="465"/>
    </location>
</feature>
<keyword evidence="10" id="KW-0175">Coiled coil</keyword>
<comment type="caution">
    <text evidence="12">The sequence shown here is derived from an EMBL/GenBank/DDBJ whole genome shotgun (WGS) entry which is preliminary data.</text>
</comment>
<dbReference type="InterPro" id="IPR001905">
    <property type="entry name" value="Ammonium_transpt"/>
</dbReference>
<accession>A0A812VRR6</accession>
<dbReference type="SUPFAM" id="SSF111352">
    <property type="entry name" value="Ammonium transporter"/>
    <property type="match status" value="1"/>
</dbReference>
<dbReference type="OrthoDB" id="534912at2759"/>
<dbReference type="Gene3D" id="1.10.3430.10">
    <property type="entry name" value="Ammonium transporter AmtB like domains"/>
    <property type="match status" value="1"/>
</dbReference>
<sequence>MANLATLHWTARGGRFQPQTGDADRKAVAWQRPSASSAKLLADWLLAGRQRQCRLPPATSSTPTVLRAKASGTVAKRPAADGLSTLRGSGPTIDPMRRLTGTYGNGGQETGATGTLVAELTLAALLLLGFAVTLTATPAAFAQEEGEAEVAAEEAEVTADEAEETAEAAEEEAEEADLGVGYALDNAVLFICAVLVFLMQAGFAMVEAGFNSSKNAVNILFKNSMDICVGVLLFFIIGFGIMYPGAYGVEGFESKFFAFGGFGLEGYDSASDRTFSPEVDWLFQAVFAATAATIVSGAVAGRMKVSGYLIYSAILTGLIYPISGMWKWGGGWLAERGFQDFAGSAVVHGVGGFAGLAGAMILGPRIGRYVDGKSVPIPGHNITLAGLGVFILWFGWYGFNPGSMLAFQGTGDMDGMLHCALTTTLAAGAGGITATLISWIMFGKPDLSMGLNGILGGLVGITACCDCMSDWQSIIVGVVAGVLVIAGVMLLDKLKIDDPVGAWPVHGLCGIWGCMAIGILPNGYLEDGTTSFATQLIGTLAICGWSFVTMLALFIALKAAGLLRVSAEDEQKGLDISEHGMQAYSTH</sequence>
<evidence type="ECO:0000256" key="8">
    <source>
        <dbReference type="ARBA" id="ARBA00023177"/>
    </source>
</evidence>
<dbReference type="EMBL" id="CAJNIZ010042979">
    <property type="protein sequence ID" value="CAE7645422.1"/>
    <property type="molecule type" value="Genomic_DNA"/>
</dbReference>
<feature type="transmembrane region" description="Helical" evidence="9">
    <location>
        <begin position="227"/>
        <end position="246"/>
    </location>
</feature>
<keyword evidence="6 9" id="KW-1133">Transmembrane helix</keyword>
<evidence type="ECO:0000259" key="11">
    <source>
        <dbReference type="Pfam" id="PF00909"/>
    </source>
</evidence>
<feature type="transmembrane region" description="Helical" evidence="9">
    <location>
        <begin position="341"/>
        <end position="363"/>
    </location>
</feature>
<dbReference type="GO" id="GO:0005886">
    <property type="term" value="C:plasma membrane"/>
    <property type="evidence" value="ECO:0007669"/>
    <property type="project" value="UniProtKB-SubCell"/>
</dbReference>
<dbReference type="InterPro" id="IPR002229">
    <property type="entry name" value="RhesusRHD"/>
</dbReference>
<feature type="transmembrane region" description="Helical" evidence="9">
    <location>
        <begin position="503"/>
        <end position="524"/>
    </location>
</feature>
<dbReference type="NCBIfam" id="TIGR00836">
    <property type="entry name" value="amt"/>
    <property type="match status" value="1"/>
</dbReference>
<feature type="transmembrane region" description="Helical" evidence="9">
    <location>
        <begin position="281"/>
        <end position="301"/>
    </location>
</feature>
<name>A0A812VRR6_SYMPI</name>
<organism evidence="12 13">
    <name type="scientific">Symbiodinium pilosum</name>
    <name type="common">Dinoflagellate</name>
    <dbReference type="NCBI Taxonomy" id="2952"/>
    <lineage>
        <taxon>Eukaryota</taxon>
        <taxon>Sar</taxon>
        <taxon>Alveolata</taxon>
        <taxon>Dinophyceae</taxon>
        <taxon>Suessiales</taxon>
        <taxon>Symbiodiniaceae</taxon>
        <taxon>Symbiodinium</taxon>
    </lineage>
</organism>
<gene>
    <name evidence="12" type="ORF">SPIL2461_LOCUS17148</name>
</gene>
<dbReference type="AlphaFoldDB" id="A0A812VRR6"/>
<dbReference type="Proteomes" id="UP000649617">
    <property type="component" value="Unassembled WGS sequence"/>
</dbReference>
<dbReference type="PANTHER" id="PTHR11730:SF62">
    <property type="entry name" value="AMMONIUM TRANSPORTER SLL1017-RELATED"/>
    <property type="match status" value="1"/>
</dbReference>
<comment type="subcellular location">
    <subcellularLocation>
        <location evidence="9">Cell membrane</location>
        <topology evidence="9">Multi-pass membrane protein</topology>
    </subcellularLocation>
    <subcellularLocation>
        <location evidence="1">Membrane</location>
        <topology evidence="1">Multi-pass membrane protein</topology>
    </subcellularLocation>
</comment>
<dbReference type="InterPro" id="IPR024041">
    <property type="entry name" value="NH4_transpt_AmtB-like_dom"/>
</dbReference>
<feature type="transmembrane region" description="Helical" evidence="9">
    <location>
        <begin position="308"/>
        <end position="329"/>
    </location>
</feature>
<comment type="similarity">
    <text evidence="3">Belongs to the ammonium transporter (TC 2.A.49) family. Rh subfamily.</text>
</comment>
<keyword evidence="5 9" id="KW-0812">Transmembrane</keyword>
<evidence type="ECO:0000256" key="10">
    <source>
        <dbReference type="SAM" id="Coils"/>
    </source>
</evidence>
<dbReference type="PRINTS" id="PR00342">
    <property type="entry name" value="RHESUSRHD"/>
</dbReference>
<keyword evidence="13" id="KW-1185">Reference proteome</keyword>
<evidence type="ECO:0000256" key="4">
    <source>
        <dbReference type="ARBA" id="ARBA00022448"/>
    </source>
</evidence>
<dbReference type="PANTHER" id="PTHR11730">
    <property type="entry name" value="AMMONIUM TRANSPORTER"/>
    <property type="match status" value="1"/>
</dbReference>
<evidence type="ECO:0000256" key="6">
    <source>
        <dbReference type="ARBA" id="ARBA00022989"/>
    </source>
</evidence>
<feature type="transmembrane region" description="Helical" evidence="9">
    <location>
        <begin position="536"/>
        <end position="557"/>
    </location>
</feature>
<dbReference type="PROSITE" id="PS01219">
    <property type="entry name" value="AMMONIUM_TRANSP"/>
    <property type="match status" value="1"/>
</dbReference>
<evidence type="ECO:0000256" key="3">
    <source>
        <dbReference type="ARBA" id="ARBA00011036"/>
    </source>
</evidence>
<feature type="transmembrane region" description="Helical" evidence="9">
    <location>
        <begin position="375"/>
        <end position="395"/>
    </location>
</feature>
<protein>
    <recommendedName>
        <fullName evidence="9">Ammonium transporter</fullName>
    </recommendedName>
</protein>
<evidence type="ECO:0000313" key="13">
    <source>
        <dbReference type="Proteomes" id="UP000649617"/>
    </source>
</evidence>
<evidence type="ECO:0000256" key="7">
    <source>
        <dbReference type="ARBA" id="ARBA00023136"/>
    </source>
</evidence>
<feature type="domain" description="Ammonium transporter AmtB-like" evidence="11">
    <location>
        <begin position="188"/>
        <end position="584"/>
    </location>
</feature>
<evidence type="ECO:0000313" key="12">
    <source>
        <dbReference type="EMBL" id="CAE7645422.1"/>
    </source>
</evidence>
<dbReference type="GO" id="GO:0097272">
    <property type="term" value="P:ammonium homeostasis"/>
    <property type="evidence" value="ECO:0007669"/>
    <property type="project" value="TreeGrafter"/>
</dbReference>
<evidence type="ECO:0000256" key="1">
    <source>
        <dbReference type="ARBA" id="ARBA00004141"/>
    </source>
</evidence>
<feature type="coiled-coil region" evidence="10">
    <location>
        <begin position="145"/>
        <end position="179"/>
    </location>
</feature>
<feature type="transmembrane region" description="Helical" evidence="9">
    <location>
        <begin position="415"/>
        <end position="440"/>
    </location>
</feature>
<comment type="similarity">
    <text evidence="2 9">Belongs to the ammonia transporter channel (TC 1.A.11.2) family.</text>
</comment>
<dbReference type="InterPro" id="IPR029020">
    <property type="entry name" value="Ammonium/urea_transptr"/>
</dbReference>
<keyword evidence="7 9" id="KW-0472">Membrane</keyword>